<dbReference type="Pfam" id="PF00512">
    <property type="entry name" value="HisKA"/>
    <property type="match status" value="1"/>
</dbReference>
<dbReference type="InterPro" id="IPR052162">
    <property type="entry name" value="Sensor_kinase/Photoreceptor"/>
</dbReference>
<dbReference type="InterPro" id="IPR004358">
    <property type="entry name" value="Sig_transdc_His_kin-like_C"/>
</dbReference>
<dbReference type="PROSITE" id="PS50112">
    <property type="entry name" value="PAS"/>
    <property type="match status" value="2"/>
</dbReference>
<keyword evidence="19" id="KW-1185">Reference proteome</keyword>
<evidence type="ECO:0000256" key="2">
    <source>
        <dbReference type="ARBA" id="ARBA00004429"/>
    </source>
</evidence>
<dbReference type="GO" id="GO:0005886">
    <property type="term" value="C:plasma membrane"/>
    <property type="evidence" value="ECO:0007669"/>
    <property type="project" value="UniProtKB-SubCell"/>
</dbReference>
<dbReference type="InterPro" id="IPR033479">
    <property type="entry name" value="dCache_1"/>
</dbReference>
<comment type="caution">
    <text evidence="18">The sequence shown here is derived from an EMBL/GenBank/DDBJ whole genome shotgun (WGS) entry which is preliminary data.</text>
</comment>
<dbReference type="PANTHER" id="PTHR43304:SF1">
    <property type="entry name" value="PAC DOMAIN-CONTAINING PROTEIN"/>
    <property type="match status" value="1"/>
</dbReference>
<dbReference type="Gene3D" id="1.10.287.130">
    <property type="match status" value="1"/>
</dbReference>
<proteinExistence type="predicted"/>
<dbReference type="InterPro" id="IPR003594">
    <property type="entry name" value="HATPase_dom"/>
</dbReference>
<dbReference type="Proteomes" id="UP000487350">
    <property type="component" value="Unassembled WGS sequence"/>
</dbReference>
<evidence type="ECO:0000313" key="19">
    <source>
        <dbReference type="Proteomes" id="UP000487350"/>
    </source>
</evidence>
<evidence type="ECO:0000259" key="17">
    <source>
        <dbReference type="PROSITE" id="PS50113"/>
    </source>
</evidence>
<dbReference type="SUPFAM" id="SSF103190">
    <property type="entry name" value="Sensory domain-like"/>
    <property type="match status" value="1"/>
</dbReference>
<dbReference type="SMART" id="SM00086">
    <property type="entry name" value="PAC"/>
    <property type="match status" value="3"/>
</dbReference>
<feature type="domain" description="Histidine kinase" evidence="15">
    <location>
        <begin position="741"/>
        <end position="953"/>
    </location>
</feature>
<feature type="transmembrane region" description="Helical" evidence="14">
    <location>
        <begin position="302"/>
        <end position="322"/>
    </location>
</feature>
<dbReference type="NCBIfam" id="TIGR00229">
    <property type="entry name" value="sensory_box"/>
    <property type="match status" value="2"/>
</dbReference>
<evidence type="ECO:0000256" key="7">
    <source>
        <dbReference type="ARBA" id="ARBA00022692"/>
    </source>
</evidence>
<feature type="transmembrane region" description="Helical" evidence="14">
    <location>
        <begin position="30"/>
        <end position="49"/>
    </location>
</feature>
<feature type="domain" description="PAC" evidence="17">
    <location>
        <begin position="407"/>
        <end position="459"/>
    </location>
</feature>
<dbReference type="PRINTS" id="PR00344">
    <property type="entry name" value="BCTRLSENSOR"/>
</dbReference>
<keyword evidence="10" id="KW-0067">ATP-binding</keyword>
<protein>
    <recommendedName>
        <fullName evidence="3">histidine kinase</fullName>
        <ecNumber evidence="3">2.7.13.3</ecNumber>
    </recommendedName>
</protein>
<keyword evidence="4" id="KW-1003">Cell membrane</keyword>
<keyword evidence="13 14" id="KW-0472">Membrane</keyword>
<dbReference type="InterPro" id="IPR000014">
    <property type="entry name" value="PAS"/>
</dbReference>
<dbReference type="InterPro" id="IPR005467">
    <property type="entry name" value="His_kinase_dom"/>
</dbReference>
<evidence type="ECO:0000313" key="18">
    <source>
        <dbReference type="EMBL" id="MRD49723.1"/>
    </source>
</evidence>
<dbReference type="GO" id="GO:0005524">
    <property type="term" value="F:ATP binding"/>
    <property type="evidence" value="ECO:0007669"/>
    <property type="project" value="UniProtKB-KW"/>
</dbReference>
<dbReference type="EC" id="2.7.13.3" evidence="3"/>
<evidence type="ECO:0000256" key="3">
    <source>
        <dbReference type="ARBA" id="ARBA00012438"/>
    </source>
</evidence>
<evidence type="ECO:0000256" key="13">
    <source>
        <dbReference type="ARBA" id="ARBA00023136"/>
    </source>
</evidence>
<keyword evidence="9" id="KW-0418">Kinase</keyword>
<evidence type="ECO:0000256" key="14">
    <source>
        <dbReference type="SAM" id="Phobius"/>
    </source>
</evidence>
<dbReference type="OrthoDB" id="8552871at2"/>
<dbReference type="GO" id="GO:0000155">
    <property type="term" value="F:phosphorelay sensor kinase activity"/>
    <property type="evidence" value="ECO:0007669"/>
    <property type="project" value="InterPro"/>
</dbReference>
<dbReference type="PANTHER" id="PTHR43304">
    <property type="entry name" value="PHYTOCHROME-LIKE PROTEIN CPH1"/>
    <property type="match status" value="1"/>
</dbReference>
<dbReference type="InterPro" id="IPR035965">
    <property type="entry name" value="PAS-like_dom_sf"/>
</dbReference>
<dbReference type="CDD" id="cd00082">
    <property type="entry name" value="HisKA"/>
    <property type="match status" value="1"/>
</dbReference>
<evidence type="ECO:0000256" key="8">
    <source>
        <dbReference type="ARBA" id="ARBA00022741"/>
    </source>
</evidence>
<evidence type="ECO:0000256" key="9">
    <source>
        <dbReference type="ARBA" id="ARBA00022777"/>
    </source>
</evidence>
<dbReference type="SMART" id="SM00387">
    <property type="entry name" value="HATPase_c"/>
    <property type="match status" value="1"/>
</dbReference>
<dbReference type="Gene3D" id="3.30.565.10">
    <property type="entry name" value="Histidine kinase-like ATPase, C-terminal domain"/>
    <property type="match status" value="1"/>
</dbReference>
<dbReference type="FunFam" id="3.30.565.10:FF:000006">
    <property type="entry name" value="Sensor histidine kinase WalK"/>
    <property type="match status" value="1"/>
</dbReference>
<comment type="subcellular location">
    <subcellularLocation>
        <location evidence="2">Cell inner membrane</location>
        <topology evidence="2">Multi-pass membrane protein</topology>
    </subcellularLocation>
</comment>
<dbReference type="SMART" id="SM00091">
    <property type="entry name" value="PAS"/>
    <property type="match status" value="2"/>
</dbReference>
<dbReference type="CDD" id="cd12914">
    <property type="entry name" value="PDC1_DGC_like"/>
    <property type="match status" value="1"/>
</dbReference>
<dbReference type="EMBL" id="WJBU01000031">
    <property type="protein sequence ID" value="MRD49723.1"/>
    <property type="molecule type" value="Genomic_DNA"/>
</dbReference>
<dbReference type="Gene3D" id="3.30.450.20">
    <property type="entry name" value="PAS domain"/>
    <property type="match status" value="5"/>
</dbReference>
<dbReference type="PROSITE" id="PS50113">
    <property type="entry name" value="PAC"/>
    <property type="match status" value="3"/>
</dbReference>
<dbReference type="PROSITE" id="PS50109">
    <property type="entry name" value="HIS_KIN"/>
    <property type="match status" value="1"/>
</dbReference>
<keyword evidence="12" id="KW-0902">Two-component regulatory system</keyword>
<keyword evidence="5" id="KW-0597">Phosphoprotein</keyword>
<gene>
    <name evidence="18" type="ORF">GHT07_20845</name>
</gene>
<dbReference type="SUPFAM" id="SSF55785">
    <property type="entry name" value="PYP-like sensor domain (PAS domain)"/>
    <property type="match status" value="3"/>
</dbReference>
<keyword evidence="7 14" id="KW-0812">Transmembrane</keyword>
<name>A0A844B9A6_9BURK</name>
<dbReference type="InterPro" id="IPR003661">
    <property type="entry name" value="HisK_dim/P_dom"/>
</dbReference>
<evidence type="ECO:0000256" key="11">
    <source>
        <dbReference type="ARBA" id="ARBA00022989"/>
    </source>
</evidence>
<feature type="domain" description="PAC" evidence="17">
    <location>
        <begin position="678"/>
        <end position="730"/>
    </location>
</feature>
<comment type="catalytic activity">
    <reaction evidence="1">
        <text>ATP + protein L-histidine = ADP + protein N-phospho-L-histidine.</text>
        <dbReference type="EC" id="2.7.13.3"/>
    </reaction>
</comment>
<dbReference type="Pfam" id="PF02743">
    <property type="entry name" value="dCache_1"/>
    <property type="match status" value="1"/>
</dbReference>
<evidence type="ECO:0000259" key="16">
    <source>
        <dbReference type="PROSITE" id="PS50112"/>
    </source>
</evidence>
<evidence type="ECO:0000256" key="5">
    <source>
        <dbReference type="ARBA" id="ARBA00022553"/>
    </source>
</evidence>
<organism evidence="18 19">
    <name type="scientific">Caenimonas koreensis DSM 17982</name>
    <dbReference type="NCBI Taxonomy" id="1121255"/>
    <lineage>
        <taxon>Bacteria</taxon>
        <taxon>Pseudomonadati</taxon>
        <taxon>Pseudomonadota</taxon>
        <taxon>Betaproteobacteria</taxon>
        <taxon>Burkholderiales</taxon>
        <taxon>Comamonadaceae</taxon>
        <taxon>Caenimonas</taxon>
    </lineage>
</organism>
<dbReference type="InterPro" id="IPR001610">
    <property type="entry name" value="PAC"/>
</dbReference>
<dbReference type="SMART" id="SM00388">
    <property type="entry name" value="HisKA"/>
    <property type="match status" value="1"/>
</dbReference>
<dbReference type="InterPro" id="IPR036890">
    <property type="entry name" value="HATPase_C_sf"/>
</dbReference>
<dbReference type="AlphaFoldDB" id="A0A844B9A6"/>
<feature type="domain" description="PAS" evidence="16">
    <location>
        <begin position="605"/>
        <end position="675"/>
    </location>
</feature>
<reference evidence="18 19" key="1">
    <citation type="submission" date="2019-11" db="EMBL/GenBank/DDBJ databases">
        <title>Caenimonas koreensis gen. nov., sp. nov., isolated from activated sludge.</title>
        <authorList>
            <person name="Seung H.R."/>
        </authorList>
    </citation>
    <scope>NUCLEOTIDE SEQUENCE [LARGE SCALE GENOMIC DNA]</scope>
    <source>
        <strain evidence="18 19">EMB320</strain>
    </source>
</reference>
<dbReference type="Pfam" id="PF08447">
    <property type="entry name" value="PAS_3"/>
    <property type="match status" value="3"/>
</dbReference>
<feature type="domain" description="PAS" evidence="16">
    <location>
        <begin position="334"/>
        <end position="404"/>
    </location>
</feature>
<dbReference type="FunFam" id="3.30.450.20:FF:000099">
    <property type="entry name" value="Sensory box sensor histidine kinase"/>
    <property type="match status" value="1"/>
</dbReference>
<dbReference type="InterPro" id="IPR029151">
    <property type="entry name" value="Sensor-like_sf"/>
</dbReference>
<keyword evidence="8" id="KW-0547">Nucleotide-binding</keyword>
<evidence type="ECO:0000256" key="6">
    <source>
        <dbReference type="ARBA" id="ARBA00022679"/>
    </source>
</evidence>
<dbReference type="SUPFAM" id="SSF47384">
    <property type="entry name" value="Homodimeric domain of signal transducing histidine kinase"/>
    <property type="match status" value="1"/>
</dbReference>
<dbReference type="Pfam" id="PF02518">
    <property type="entry name" value="HATPase_c"/>
    <property type="match status" value="1"/>
</dbReference>
<dbReference type="InterPro" id="IPR000700">
    <property type="entry name" value="PAS-assoc_C"/>
</dbReference>
<evidence type="ECO:0000256" key="10">
    <source>
        <dbReference type="ARBA" id="ARBA00022840"/>
    </source>
</evidence>
<evidence type="ECO:0000256" key="4">
    <source>
        <dbReference type="ARBA" id="ARBA00022475"/>
    </source>
</evidence>
<evidence type="ECO:0000259" key="15">
    <source>
        <dbReference type="PROSITE" id="PS50109"/>
    </source>
</evidence>
<dbReference type="CDD" id="cd12915">
    <property type="entry name" value="PDC2_DGC_like"/>
    <property type="match status" value="1"/>
</dbReference>
<dbReference type="InterPro" id="IPR036097">
    <property type="entry name" value="HisK_dim/P_sf"/>
</dbReference>
<evidence type="ECO:0000256" key="12">
    <source>
        <dbReference type="ARBA" id="ARBA00023012"/>
    </source>
</evidence>
<keyword evidence="6" id="KW-0808">Transferase</keyword>
<sequence>MVWRGRMPEFRRTGFPAAPSPVPSFTPVRVFAVLTLVSGLLIGLALYGLRAEALRSGEVLTRSLSQVIAEQTGRTLQSVDERLQLAASGLDALESQGTLGEATARTLLREHLRDLPFVRAIWVLDMQGRIRLDSDEGNIGLALGDRDYFRVFQEKPSTGFFIGTVIRSRSVGSWLMSAARPWRDADGRIKGVIVAAVEPPYFDKVWREIDLGADGAIALYSRDGILMMRSPLAAAELGQDMSRQALFTSYLPANPTSGSFVARSVVDSVERVFAYRALSGFDQLLVVVGSGYEALLAPWRRFAGLTAMVWLAAILACGVLVAKLERQASRRREDDLRFRQMAQAMPQIVFITDKLGRLQFVNDRWAEATGHPVEDAMGTGWAELIHPEDRAESQAILAEMIRTGVPMEREQRLLHHDGVYRWRLLRAVPFRGDDGRIQAWFGTSTDVEELKRAEERLRVQAGLLTMAGRLARLGGWMVDARTQSIYWSDEASALLDMAPGSSPTLDEIFALMRPETKEIATTAVQRCIESGTPFDVEVEMVTATGRPVWVRSIGQAVRDRTGTIVRIEGAQQDITQRVKLLEEVRDLNASLEEKIALRTAELAKQEALFRALAEQAPLPIWTCDDRGCITFFSRAWYELVGGEPPKWQLSEWIELVHPDDRAPMIENWRHSSHMGQLYAGERRILASNGTYHTMSYRATPVRDADGKIAFWVGVESDITELKAVESALRLSNHELESFSYSISHDLRSPLQRVASFSQLLAEQVEEVPSSKAQHYLSRIRASVDHMTQLIDGLLALSHVAQVELGKVSIDLSVMAQEILDRLQAEHPERVVVTRVEPAMRVWADRALIRSVMENLLGNAWKFSSQRGQAEITVGGSVERGEYFVRDNGAGFDMAYSAKLFGTFQRMHSDAEFEGTGIGLATAKRIILRHGGQIWAHAEPGRGATFFFTLPAGPA</sequence>
<dbReference type="CDD" id="cd00130">
    <property type="entry name" value="PAS"/>
    <property type="match status" value="3"/>
</dbReference>
<feature type="domain" description="PAC" evidence="17">
    <location>
        <begin position="534"/>
        <end position="586"/>
    </location>
</feature>
<dbReference type="InterPro" id="IPR013655">
    <property type="entry name" value="PAS_fold_3"/>
</dbReference>
<accession>A0A844B9A6</accession>
<dbReference type="SUPFAM" id="SSF55874">
    <property type="entry name" value="ATPase domain of HSP90 chaperone/DNA topoisomerase II/histidine kinase"/>
    <property type="match status" value="1"/>
</dbReference>
<keyword evidence="11 14" id="KW-1133">Transmembrane helix</keyword>
<evidence type="ECO:0000256" key="1">
    <source>
        <dbReference type="ARBA" id="ARBA00000085"/>
    </source>
</evidence>